<dbReference type="SMART" id="SM00458">
    <property type="entry name" value="RICIN"/>
    <property type="match status" value="1"/>
</dbReference>
<gene>
    <name evidence="3" type="ORF">AFR_11560</name>
</gene>
<dbReference type="EMBL" id="CP006272">
    <property type="protein sequence ID" value="AGZ40601.1"/>
    <property type="molecule type" value="Genomic_DNA"/>
</dbReference>
<sequence length="154" mass="16177">MAAIALITGAGLLPAAATAAPAARTDTPAIMAGVFQIQNWGGDYECLTASPRGGAVTTAECDLDATDQLWWRTNTNEFVPWQGAIGPYYCLSASSTNVVSLPLCSGATQHVWTQPTETLRNSGNGRCLTQIANHKVATATCSGAETQRWKLFGS</sequence>
<keyword evidence="4" id="KW-1185">Reference proteome</keyword>
<feature type="domain" description="Ricin B lectin" evidence="2">
    <location>
        <begin position="32"/>
        <end position="152"/>
    </location>
</feature>
<dbReference type="HOGENOM" id="CLU_1700466_0_0_11"/>
<evidence type="ECO:0000256" key="1">
    <source>
        <dbReference type="SAM" id="SignalP"/>
    </source>
</evidence>
<dbReference type="InterPro" id="IPR035992">
    <property type="entry name" value="Ricin_B-like_lectins"/>
</dbReference>
<dbReference type="PATRIC" id="fig|1246995.3.peg.2356"/>
<dbReference type="Gene3D" id="2.80.10.50">
    <property type="match status" value="1"/>
</dbReference>
<organism evidence="3 4">
    <name type="scientific">Actinoplanes friuliensis DSM 7358</name>
    <dbReference type="NCBI Taxonomy" id="1246995"/>
    <lineage>
        <taxon>Bacteria</taxon>
        <taxon>Bacillati</taxon>
        <taxon>Actinomycetota</taxon>
        <taxon>Actinomycetes</taxon>
        <taxon>Micromonosporales</taxon>
        <taxon>Micromonosporaceae</taxon>
        <taxon>Actinoplanes</taxon>
    </lineage>
</organism>
<name>U5VY88_9ACTN</name>
<protein>
    <recommendedName>
        <fullName evidence="2">Ricin B lectin domain-containing protein</fullName>
    </recommendedName>
</protein>
<dbReference type="InterPro" id="IPR000772">
    <property type="entry name" value="Ricin_B_lectin"/>
</dbReference>
<dbReference type="KEGG" id="afs:AFR_11560"/>
<reference evidence="3 4" key="1">
    <citation type="journal article" date="2014" name="J. Biotechnol.">
        <title>Complete genome sequence of the actinobacterium Actinoplanes friuliensis HAG 010964, producer of the lipopeptide antibiotic friulimycin.</title>
        <authorList>
            <person name="Ruckert C."/>
            <person name="Szczepanowski R."/>
            <person name="Albersmeier A."/>
            <person name="Goesmann A."/>
            <person name="Fischer N."/>
            <person name="Steinkamper A."/>
            <person name="Puhler A."/>
            <person name="Biener R."/>
            <person name="Schwartz D."/>
            <person name="Kalinowski J."/>
        </authorList>
    </citation>
    <scope>NUCLEOTIDE SEQUENCE [LARGE SCALE GENOMIC DNA]</scope>
    <source>
        <strain evidence="3 4">DSM 7358</strain>
    </source>
</reference>
<dbReference type="AlphaFoldDB" id="U5VY88"/>
<dbReference type="Pfam" id="PF00652">
    <property type="entry name" value="Ricin_B_lectin"/>
    <property type="match status" value="1"/>
</dbReference>
<dbReference type="SUPFAM" id="SSF50370">
    <property type="entry name" value="Ricin B-like lectins"/>
    <property type="match status" value="1"/>
</dbReference>
<dbReference type="Proteomes" id="UP000017746">
    <property type="component" value="Chromosome"/>
</dbReference>
<accession>U5VY88</accession>
<feature type="chain" id="PRO_5038544332" description="Ricin B lectin domain-containing protein" evidence="1">
    <location>
        <begin position="20"/>
        <end position="154"/>
    </location>
</feature>
<keyword evidence="1" id="KW-0732">Signal</keyword>
<evidence type="ECO:0000313" key="4">
    <source>
        <dbReference type="Proteomes" id="UP000017746"/>
    </source>
</evidence>
<dbReference type="STRING" id="1246995.AFR_11560"/>
<evidence type="ECO:0000313" key="3">
    <source>
        <dbReference type="EMBL" id="AGZ40601.1"/>
    </source>
</evidence>
<dbReference type="PROSITE" id="PS50231">
    <property type="entry name" value="RICIN_B_LECTIN"/>
    <property type="match status" value="1"/>
</dbReference>
<proteinExistence type="predicted"/>
<feature type="signal peptide" evidence="1">
    <location>
        <begin position="1"/>
        <end position="19"/>
    </location>
</feature>
<evidence type="ECO:0000259" key="2">
    <source>
        <dbReference type="SMART" id="SM00458"/>
    </source>
</evidence>